<proteinExistence type="predicted"/>
<gene>
    <name evidence="2" type="ORF">BsIDN1_45780</name>
</gene>
<evidence type="ECO:0000313" key="3">
    <source>
        <dbReference type="Proteomes" id="UP000464658"/>
    </source>
</evidence>
<reference evidence="2 3" key="1">
    <citation type="submission" date="2019-12" db="EMBL/GenBank/DDBJ databases">
        <title>Full genome sequence of a Bacillus safensis strain isolated from commercially available natto in Indonesia.</title>
        <authorList>
            <person name="Yoshida M."/>
            <person name="Uomi M."/>
            <person name="Waturangi D."/>
            <person name="Ekaputri J.J."/>
            <person name="Setiamarga D.H.E."/>
        </authorList>
    </citation>
    <scope>NUCLEOTIDE SEQUENCE [LARGE SCALE GENOMIC DNA]</scope>
    <source>
        <strain evidence="2 3">IDN1</strain>
    </source>
</reference>
<evidence type="ECO:0000313" key="2">
    <source>
        <dbReference type="EMBL" id="BBP90960.1"/>
    </source>
</evidence>
<evidence type="ECO:0000256" key="1">
    <source>
        <dbReference type="SAM" id="MobiDB-lite"/>
    </source>
</evidence>
<sequence length="82" mass="8935">MVTLLNVLALRKGVKNARGNKGGKAPPGNQNAKGNRGGAAPKGNKNSFKTGEYESIMFDYMDDTEKRSSLSRLRPIRSIKLN</sequence>
<organism evidence="2 3">
    <name type="scientific">Bacillus safensis</name>
    <dbReference type="NCBI Taxonomy" id="561879"/>
    <lineage>
        <taxon>Bacteria</taxon>
        <taxon>Bacillati</taxon>
        <taxon>Bacillota</taxon>
        <taxon>Bacilli</taxon>
        <taxon>Bacillales</taxon>
        <taxon>Bacillaceae</taxon>
        <taxon>Bacillus</taxon>
    </lineage>
</organism>
<accession>A0A5S9MBR4</accession>
<dbReference type="Proteomes" id="UP000464658">
    <property type="component" value="Chromosome"/>
</dbReference>
<feature type="region of interest" description="Disordered" evidence="1">
    <location>
        <begin position="13"/>
        <end position="48"/>
    </location>
</feature>
<dbReference type="AlphaFoldDB" id="A0A5S9MBR4"/>
<dbReference type="EMBL" id="AP021906">
    <property type="protein sequence ID" value="BBP90960.1"/>
    <property type="molecule type" value="Genomic_DNA"/>
</dbReference>
<protein>
    <submittedName>
        <fullName evidence="2">Uncharacterized protein</fullName>
    </submittedName>
</protein>
<name>A0A5S9MBR4_BACIA</name>